<keyword evidence="3" id="KW-1185">Reference proteome</keyword>
<organism evidence="2 3">
    <name type="scientific">Cannabis sativa</name>
    <name type="common">Hemp</name>
    <name type="synonym">Marijuana</name>
    <dbReference type="NCBI Taxonomy" id="3483"/>
    <lineage>
        <taxon>Eukaryota</taxon>
        <taxon>Viridiplantae</taxon>
        <taxon>Streptophyta</taxon>
        <taxon>Embryophyta</taxon>
        <taxon>Tracheophyta</taxon>
        <taxon>Spermatophyta</taxon>
        <taxon>Magnoliopsida</taxon>
        <taxon>eudicotyledons</taxon>
        <taxon>Gunneridae</taxon>
        <taxon>Pentapetalae</taxon>
        <taxon>rosids</taxon>
        <taxon>fabids</taxon>
        <taxon>Rosales</taxon>
        <taxon>Cannabaceae</taxon>
        <taxon>Cannabis</taxon>
    </lineage>
</organism>
<name>A0A803P2Y1_CANSA</name>
<feature type="transmembrane region" description="Helical" evidence="1">
    <location>
        <begin position="13"/>
        <end position="39"/>
    </location>
</feature>
<reference evidence="2" key="1">
    <citation type="submission" date="2018-11" db="EMBL/GenBank/DDBJ databases">
        <authorList>
            <person name="Grassa J C."/>
        </authorList>
    </citation>
    <scope>NUCLEOTIDE SEQUENCE [LARGE SCALE GENOMIC DNA]</scope>
</reference>
<dbReference type="Proteomes" id="UP000596661">
    <property type="component" value="Chromosome 2"/>
</dbReference>
<dbReference type="EnsemblPlants" id="evm.model.02.858">
    <property type="protein sequence ID" value="cds.evm.model.02.858"/>
    <property type="gene ID" value="evm.TU.02.858"/>
</dbReference>
<proteinExistence type="predicted"/>
<evidence type="ECO:0000313" key="3">
    <source>
        <dbReference type="Proteomes" id="UP000596661"/>
    </source>
</evidence>
<accession>A0A803P2Y1</accession>
<keyword evidence="1" id="KW-0812">Transmembrane</keyword>
<sequence>MEADDEERRKERVVLAAIVVFASIAVASLLVALSYYCYIRNKVTRLGKKNRSSEPHLILNPLFGSKGTATESMKLF</sequence>
<evidence type="ECO:0000313" key="2">
    <source>
        <dbReference type="EnsemblPlants" id="cds.evm.model.02.858"/>
    </source>
</evidence>
<dbReference type="AlphaFoldDB" id="A0A803P2Y1"/>
<protein>
    <submittedName>
        <fullName evidence="2">Uncharacterized protein</fullName>
    </submittedName>
</protein>
<keyword evidence="1" id="KW-1133">Transmembrane helix</keyword>
<dbReference type="EMBL" id="UZAU01000139">
    <property type="status" value="NOT_ANNOTATED_CDS"/>
    <property type="molecule type" value="Genomic_DNA"/>
</dbReference>
<dbReference type="Gramene" id="evm.model.02.858">
    <property type="protein sequence ID" value="cds.evm.model.02.858"/>
    <property type="gene ID" value="evm.TU.02.858"/>
</dbReference>
<keyword evidence="1" id="KW-0472">Membrane</keyword>
<reference evidence="2" key="2">
    <citation type="submission" date="2021-03" db="UniProtKB">
        <authorList>
            <consortium name="EnsemblPlants"/>
        </authorList>
    </citation>
    <scope>IDENTIFICATION</scope>
</reference>
<evidence type="ECO:0000256" key="1">
    <source>
        <dbReference type="SAM" id="Phobius"/>
    </source>
</evidence>